<gene>
    <name evidence="12" type="ORF">Cni_G26191</name>
</gene>
<keyword evidence="5" id="KW-0805">Transcription regulation</keyword>
<keyword evidence="4" id="KW-0862">Zinc</keyword>
<evidence type="ECO:0000256" key="10">
    <source>
        <dbReference type="SAM" id="MobiDB-lite"/>
    </source>
</evidence>
<evidence type="ECO:0000256" key="6">
    <source>
        <dbReference type="ARBA" id="ARBA00023125"/>
    </source>
</evidence>
<name>A0AAQ3QN53_9LILI</name>
<dbReference type="GO" id="GO:0003677">
    <property type="term" value="F:DNA binding"/>
    <property type="evidence" value="ECO:0007669"/>
    <property type="project" value="UniProtKB-KW"/>
</dbReference>
<evidence type="ECO:0000256" key="3">
    <source>
        <dbReference type="ARBA" id="ARBA00022771"/>
    </source>
</evidence>
<dbReference type="InterPro" id="IPR044817">
    <property type="entry name" value="SBP-like"/>
</dbReference>
<reference evidence="12 13" key="1">
    <citation type="submission" date="2023-10" db="EMBL/GenBank/DDBJ databases">
        <title>Chromosome-scale genome assembly provides insights into flower coloration mechanisms of Canna indica.</title>
        <authorList>
            <person name="Li C."/>
        </authorList>
    </citation>
    <scope>NUCLEOTIDE SEQUENCE [LARGE SCALE GENOMIC DNA]</scope>
    <source>
        <tissue evidence="12">Flower</tissue>
    </source>
</reference>
<organism evidence="12 13">
    <name type="scientific">Canna indica</name>
    <name type="common">Indian-shot</name>
    <dbReference type="NCBI Taxonomy" id="4628"/>
    <lineage>
        <taxon>Eukaryota</taxon>
        <taxon>Viridiplantae</taxon>
        <taxon>Streptophyta</taxon>
        <taxon>Embryophyta</taxon>
        <taxon>Tracheophyta</taxon>
        <taxon>Spermatophyta</taxon>
        <taxon>Magnoliopsida</taxon>
        <taxon>Liliopsida</taxon>
        <taxon>Zingiberales</taxon>
        <taxon>Cannaceae</taxon>
        <taxon>Canna</taxon>
    </lineage>
</organism>
<keyword evidence="3 9" id="KW-0863">Zinc-finger</keyword>
<sequence length="507" mass="55004">MITAAPVSLNRDKRGQKERGYLKDSNGSLAIELIATAHLFGCLLLPTVVTMAMGEVAVVRGCSCDFASRMMDWNANSSLLWDWDSHALFGGNYKLSAGSGGASSGSELGNGSSSKSTISASIDSSSKTVKGPEANLKSHDKKTFVLEDGFSPAAAPAAGLEESQIGLKLGKRTYFEDASAESSVKNPLSSLDSTAAPPTAVVKKSRVSQQSAQNTCCQVQGCNIDLSGAKDYHRKHRVCEAHSKCSKVVVAGQERRFCQQCSRFHDLTEFDQKKRSCRRRLSDHNARRRKPRPNIISFNSTTLSSSFYDDKRQMNFLWNKAPFGHMRTMTSATGTDGSQNFKLTQVRGPWVKSTKDGNMNRQMHLPNSQIVNGFSALYHDVDKLLPIKGTVAEVLNQGSEASAGASNLNGAPDLRRALSLLSATSWGSPDPGQTSSIVEFADANNIGAAQPMMPTVNSSNNWIYAQPLSQPAQLLPFSMHKSGNHSPEFPLQKVLLRDAQFDPSQIY</sequence>
<evidence type="ECO:0000256" key="9">
    <source>
        <dbReference type="PROSITE-ProRule" id="PRU00470"/>
    </source>
</evidence>
<dbReference type="GO" id="GO:0008270">
    <property type="term" value="F:zinc ion binding"/>
    <property type="evidence" value="ECO:0007669"/>
    <property type="project" value="UniProtKB-KW"/>
</dbReference>
<keyword evidence="6" id="KW-0238">DNA-binding</keyword>
<dbReference type="PANTHER" id="PTHR31251">
    <property type="entry name" value="SQUAMOSA PROMOTER-BINDING-LIKE PROTEIN 4"/>
    <property type="match status" value="1"/>
</dbReference>
<dbReference type="InterPro" id="IPR036893">
    <property type="entry name" value="SBP_sf"/>
</dbReference>
<dbReference type="Gene3D" id="4.10.1100.10">
    <property type="entry name" value="Transcription factor, SBP-box domain"/>
    <property type="match status" value="1"/>
</dbReference>
<evidence type="ECO:0000256" key="5">
    <source>
        <dbReference type="ARBA" id="ARBA00023015"/>
    </source>
</evidence>
<dbReference type="Proteomes" id="UP001327560">
    <property type="component" value="Chromosome 8"/>
</dbReference>
<comment type="subcellular location">
    <subcellularLocation>
        <location evidence="1">Nucleus</location>
    </subcellularLocation>
</comment>
<evidence type="ECO:0000256" key="1">
    <source>
        <dbReference type="ARBA" id="ARBA00004123"/>
    </source>
</evidence>
<evidence type="ECO:0000313" key="12">
    <source>
        <dbReference type="EMBL" id="WOL17399.1"/>
    </source>
</evidence>
<dbReference type="GO" id="GO:0005634">
    <property type="term" value="C:nucleus"/>
    <property type="evidence" value="ECO:0007669"/>
    <property type="project" value="UniProtKB-SubCell"/>
</dbReference>
<dbReference type="Pfam" id="PF03110">
    <property type="entry name" value="SBP"/>
    <property type="match status" value="1"/>
</dbReference>
<dbReference type="AlphaFoldDB" id="A0AAQ3QN53"/>
<keyword evidence="13" id="KW-1185">Reference proteome</keyword>
<feature type="domain" description="SBP-type" evidence="11">
    <location>
        <begin position="214"/>
        <end position="291"/>
    </location>
</feature>
<dbReference type="SUPFAM" id="SSF103612">
    <property type="entry name" value="SBT domain"/>
    <property type="match status" value="1"/>
</dbReference>
<evidence type="ECO:0000256" key="4">
    <source>
        <dbReference type="ARBA" id="ARBA00022833"/>
    </source>
</evidence>
<protein>
    <submittedName>
        <fullName evidence="12">Squamosa promoter-binding-like protein 12 isoform X1</fullName>
    </submittedName>
</protein>
<evidence type="ECO:0000259" key="11">
    <source>
        <dbReference type="PROSITE" id="PS51141"/>
    </source>
</evidence>
<evidence type="ECO:0000313" key="13">
    <source>
        <dbReference type="Proteomes" id="UP001327560"/>
    </source>
</evidence>
<evidence type="ECO:0000256" key="8">
    <source>
        <dbReference type="ARBA" id="ARBA00023242"/>
    </source>
</evidence>
<feature type="region of interest" description="Disordered" evidence="10">
    <location>
        <begin position="104"/>
        <end position="135"/>
    </location>
</feature>
<dbReference type="InterPro" id="IPR004333">
    <property type="entry name" value="SBP_dom"/>
</dbReference>
<keyword evidence="8" id="KW-0539">Nucleus</keyword>
<evidence type="ECO:0000256" key="7">
    <source>
        <dbReference type="ARBA" id="ARBA00023163"/>
    </source>
</evidence>
<evidence type="ECO:0000256" key="2">
    <source>
        <dbReference type="ARBA" id="ARBA00022723"/>
    </source>
</evidence>
<dbReference type="PROSITE" id="PS51141">
    <property type="entry name" value="ZF_SBP"/>
    <property type="match status" value="1"/>
</dbReference>
<accession>A0AAQ3QN53</accession>
<feature type="compositionally biased region" description="Low complexity" evidence="10">
    <location>
        <begin position="104"/>
        <end position="128"/>
    </location>
</feature>
<dbReference type="PANTHER" id="PTHR31251:SF74">
    <property type="entry name" value="SQUAMOSA PROMOTER-BINDING-LIKE PROTEIN 2"/>
    <property type="match status" value="1"/>
</dbReference>
<keyword evidence="2" id="KW-0479">Metal-binding</keyword>
<dbReference type="EMBL" id="CP136897">
    <property type="protein sequence ID" value="WOL17399.1"/>
    <property type="molecule type" value="Genomic_DNA"/>
</dbReference>
<dbReference type="FunFam" id="4.10.1100.10:FF:000001">
    <property type="entry name" value="Squamosa promoter-binding-like protein 14"/>
    <property type="match status" value="1"/>
</dbReference>
<proteinExistence type="predicted"/>
<keyword evidence="7" id="KW-0804">Transcription</keyword>